<evidence type="ECO:0000313" key="1">
    <source>
        <dbReference type="EMBL" id="MCL1118919.1"/>
    </source>
</evidence>
<organism evidence="1 2">
    <name type="scientific">Shewanella aestuarii</name>
    <dbReference type="NCBI Taxonomy" id="1028752"/>
    <lineage>
        <taxon>Bacteria</taxon>
        <taxon>Pseudomonadati</taxon>
        <taxon>Pseudomonadota</taxon>
        <taxon>Gammaproteobacteria</taxon>
        <taxon>Alteromonadales</taxon>
        <taxon>Shewanellaceae</taxon>
        <taxon>Shewanella</taxon>
    </lineage>
</organism>
<dbReference type="EMBL" id="JAKILK010000020">
    <property type="protein sequence ID" value="MCL1118919.1"/>
    <property type="molecule type" value="Genomic_DNA"/>
</dbReference>
<sequence>MDIEKLKISMRKDIENRLPKQAVFNNHFKYLNDLVVQGYKLPVLNEMLGLGIKTSYFQSLYKIAKVKKGAVTKTLSVASPEETPRVKTVGSEWAMIFHDISSNLINDIGEAGFDIEDVRAWVSDNSLISSAQLRKHLQRLIDTP</sequence>
<dbReference type="RefSeq" id="WP_188843859.1">
    <property type="nucleotide sequence ID" value="NZ_BMOT01000020.1"/>
</dbReference>
<accession>A0ABT0L5D2</accession>
<keyword evidence="2" id="KW-1185">Reference proteome</keyword>
<protein>
    <submittedName>
        <fullName evidence="1">Uncharacterized protein</fullName>
    </submittedName>
</protein>
<comment type="caution">
    <text evidence="1">The sequence shown here is derived from an EMBL/GenBank/DDBJ whole genome shotgun (WGS) entry which is preliminary data.</text>
</comment>
<evidence type="ECO:0000313" key="2">
    <source>
        <dbReference type="Proteomes" id="UP001203212"/>
    </source>
</evidence>
<name>A0ABT0L5D2_9GAMM</name>
<proteinExistence type="predicted"/>
<gene>
    <name evidence="1" type="ORF">L2689_16980</name>
</gene>
<dbReference type="Proteomes" id="UP001203212">
    <property type="component" value="Unassembled WGS sequence"/>
</dbReference>
<reference evidence="1 2" key="1">
    <citation type="submission" date="2022-01" db="EMBL/GenBank/DDBJ databases">
        <title>Whole genome-based taxonomy of the Shewanellaceae.</title>
        <authorList>
            <person name="Martin-Rodriguez A.J."/>
        </authorList>
    </citation>
    <scope>NUCLEOTIDE SEQUENCE [LARGE SCALE GENOMIC DNA]</scope>
    <source>
        <strain evidence="1 2">JCM 17801</strain>
    </source>
</reference>